<keyword evidence="2" id="KW-1185">Reference proteome</keyword>
<dbReference type="Proteomes" id="UP000318667">
    <property type="component" value="Unassembled WGS sequence"/>
</dbReference>
<name>A0A562JJC0_9BACI</name>
<organism evidence="1 2">
    <name type="scientific">Cytobacillus oceanisediminis</name>
    <dbReference type="NCBI Taxonomy" id="665099"/>
    <lineage>
        <taxon>Bacteria</taxon>
        <taxon>Bacillati</taxon>
        <taxon>Bacillota</taxon>
        <taxon>Bacilli</taxon>
        <taxon>Bacillales</taxon>
        <taxon>Bacillaceae</taxon>
        <taxon>Cytobacillus</taxon>
    </lineage>
</organism>
<protein>
    <submittedName>
        <fullName evidence="1">Uncharacterized protein</fullName>
    </submittedName>
</protein>
<dbReference type="Gene3D" id="1.10.8.610">
    <property type="entry name" value="SirC, precorrin-2 dehydrogenase, C-terminal helical domain-like"/>
    <property type="match status" value="1"/>
</dbReference>
<dbReference type="InterPro" id="IPR042518">
    <property type="entry name" value="SirC_C"/>
</dbReference>
<sequence length="137" mass="15596">MQAFLFGKKALNFKNCLAQAPAPSLAVVGKAHELYFITKRAVEHYAQYVTFLKKARHRIVKKFTGDTKKQLLAELLDPQLLQWVEQGDAQKCEAWLFKRLGEEKCVDLYILLEQAQVIQTIDDSRIGMHLAGGCNFV</sequence>
<reference evidence="1 2" key="1">
    <citation type="journal article" date="2015" name="Stand. Genomic Sci.">
        <title>Genomic Encyclopedia of Bacterial and Archaeal Type Strains, Phase III: the genomes of soil and plant-associated and newly described type strains.</title>
        <authorList>
            <person name="Whitman W.B."/>
            <person name="Woyke T."/>
            <person name="Klenk H.P."/>
            <person name="Zhou Y."/>
            <person name="Lilburn T.G."/>
            <person name="Beck B.J."/>
            <person name="De Vos P."/>
            <person name="Vandamme P."/>
            <person name="Eisen J.A."/>
            <person name="Garrity G."/>
            <person name="Hugenholtz P."/>
            <person name="Kyrpides N.C."/>
        </authorList>
    </citation>
    <scope>NUCLEOTIDE SEQUENCE [LARGE SCALE GENOMIC DNA]</scope>
    <source>
        <strain evidence="1 2">CGMCC 1.10115</strain>
    </source>
</reference>
<dbReference type="AlphaFoldDB" id="A0A562JJC0"/>
<gene>
    <name evidence="1" type="ORF">IQ19_03867</name>
</gene>
<evidence type="ECO:0000313" key="2">
    <source>
        <dbReference type="Proteomes" id="UP000318667"/>
    </source>
</evidence>
<comment type="caution">
    <text evidence="1">The sequence shown here is derived from an EMBL/GenBank/DDBJ whole genome shotgun (WGS) entry which is preliminary data.</text>
</comment>
<evidence type="ECO:0000313" key="1">
    <source>
        <dbReference type="EMBL" id="TWH83133.1"/>
    </source>
</evidence>
<dbReference type="EMBL" id="VLKI01000013">
    <property type="protein sequence ID" value="TWH83133.1"/>
    <property type="molecule type" value="Genomic_DNA"/>
</dbReference>
<accession>A0A562JJC0</accession>
<proteinExistence type="predicted"/>